<dbReference type="PANTHER" id="PTHR24345">
    <property type="entry name" value="SERINE/THREONINE-PROTEIN KINASE PLK"/>
    <property type="match status" value="1"/>
</dbReference>
<dbReference type="InterPro" id="IPR008266">
    <property type="entry name" value="Tyr_kinase_AS"/>
</dbReference>
<dbReference type="AlphaFoldDB" id="A0A240EAJ6"/>
<evidence type="ECO:0000256" key="1">
    <source>
        <dbReference type="SAM" id="Phobius"/>
    </source>
</evidence>
<accession>A0A240EAJ6</accession>
<dbReference type="CDD" id="cd00143">
    <property type="entry name" value="PP2Cc"/>
    <property type="match status" value="1"/>
</dbReference>
<keyword evidence="5" id="KW-1185">Reference proteome</keyword>
<dbReference type="SMART" id="SM00220">
    <property type="entry name" value="S_TKc"/>
    <property type="match status" value="1"/>
</dbReference>
<dbReference type="EMBL" id="OANT01000005">
    <property type="protein sequence ID" value="SNX45737.1"/>
    <property type="molecule type" value="Genomic_DNA"/>
</dbReference>
<keyword evidence="1" id="KW-0472">Membrane</keyword>
<evidence type="ECO:0000313" key="4">
    <source>
        <dbReference type="EMBL" id="SNX45737.1"/>
    </source>
</evidence>
<dbReference type="InterPro" id="IPR000719">
    <property type="entry name" value="Prot_kinase_dom"/>
</dbReference>
<dbReference type="PROSITE" id="PS00109">
    <property type="entry name" value="PROTEIN_KINASE_TYR"/>
    <property type="match status" value="1"/>
</dbReference>
<dbReference type="SUPFAM" id="SSF81606">
    <property type="entry name" value="PP2C-like"/>
    <property type="match status" value="1"/>
</dbReference>
<dbReference type="SMART" id="SM00332">
    <property type="entry name" value="PP2Cc"/>
    <property type="match status" value="1"/>
</dbReference>
<evidence type="ECO:0000313" key="5">
    <source>
        <dbReference type="Proteomes" id="UP000219042"/>
    </source>
</evidence>
<dbReference type="PROSITE" id="PS51746">
    <property type="entry name" value="PPM_2"/>
    <property type="match status" value="1"/>
</dbReference>
<gene>
    <name evidence="4" type="ORF">SAMN05421731_105292</name>
</gene>
<feature type="domain" description="PPM-type phosphatase" evidence="3">
    <location>
        <begin position="11"/>
        <end position="243"/>
    </location>
</feature>
<evidence type="ECO:0000259" key="2">
    <source>
        <dbReference type="PROSITE" id="PS50011"/>
    </source>
</evidence>
<dbReference type="Proteomes" id="UP000219042">
    <property type="component" value="Unassembled WGS sequence"/>
</dbReference>
<proteinExistence type="predicted"/>
<dbReference type="Pfam" id="PF00069">
    <property type="entry name" value="Pkinase"/>
    <property type="match status" value="1"/>
</dbReference>
<dbReference type="OrthoDB" id="9801841at2"/>
<dbReference type="Pfam" id="PF13672">
    <property type="entry name" value="PP2C_2"/>
    <property type="match status" value="1"/>
</dbReference>
<reference evidence="5" key="1">
    <citation type="submission" date="2016-09" db="EMBL/GenBank/DDBJ databases">
        <authorList>
            <person name="Varghese N."/>
            <person name="Submissions S."/>
        </authorList>
    </citation>
    <scope>NUCLEOTIDE SEQUENCE [LARGE SCALE GENOMIC DNA]</scope>
    <source>
        <strain evidence="5">ANC 4466</strain>
    </source>
</reference>
<dbReference type="GO" id="GO:0004672">
    <property type="term" value="F:protein kinase activity"/>
    <property type="evidence" value="ECO:0007669"/>
    <property type="project" value="InterPro"/>
</dbReference>
<sequence>MPKTSKASQLSVQLGQYSHAGRKAENQDFYGASLSKNYLLQQKGMAFAIADGISSSNVSHIASETAVSSFLSDYFSTPDSWRVKTSAERVINACNSWLYAQTQQSQGRFDKDRGYVCTLSALILKANQAHIFHIGDARIYRLQSGQLEQLTIDHRVWLSAKESYLNRALGVNQKVEIDYCSVEIYPDDIFILMTDGAYEYLDKTIILDVLTQHQQFDEAAKLLVETAYEQGSSDNLTIQIIKIQTISYVTNENFSAEYQNLSFAPNLEVGQSFEGYQIQKILRHNHRSCLYLAYDDVQQSSLVLKIPSADLQQDQCLLEQFFLEEWVAKRIDHPHVLAVYPHFRPKNFIYHTLQYIDGQTLTQWLARQKQPVEIAQVVEIITQLAKGLNVMHRFEMLHQDIRPENVMIDEEQNITLIDFGSSSVKGIAEFQPQHAHRALGTLAYMAPEYFIGQVASTRSDQFSLAVMTYYLLCKQLPYATDIAKCRSKKQLKTLHYQSIQAYRPDIPDWFDTALQKALQLDPDRRYEALSEFIHDLKHANPEFLRRANNHLMAKNPLWFWQSLSAILLLLIIVGIVAIYDPH</sequence>
<dbReference type="RefSeq" id="WP_097079489.1">
    <property type="nucleotide sequence ID" value="NZ_BAABHT010000005.1"/>
</dbReference>
<dbReference type="GO" id="GO:0005524">
    <property type="term" value="F:ATP binding"/>
    <property type="evidence" value="ECO:0007669"/>
    <property type="project" value="InterPro"/>
</dbReference>
<protein>
    <submittedName>
        <fullName evidence="4">Serine/threonine protein phosphatase PrpC</fullName>
    </submittedName>
</protein>
<keyword evidence="1" id="KW-0812">Transmembrane</keyword>
<dbReference type="InterPro" id="IPR001932">
    <property type="entry name" value="PPM-type_phosphatase-like_dom"/>
</dbReference>
<dbReference type="CDD" id="cd14014">
    <property type="entry name" value="STKc_PknB_like"/>
    <property type="match status" value="1"/>
</dbReference>
<dbReference type="Gene3D" id="3.60.40.10">
    <property type="entry name" value="PPM-type phosphatase domain"/>
    <property type="match status" value="1"/>
</dbReference>
<dbReference type="InterPro" id="IPR011009">
    <property type="entry name" value="Kinase-like_dom_sf"/>
</dbReference>
<name>A0A240EAJ6_9GAMM</name>
<organism evidence="4 5">
    <name type="scientific">Acinetobacter puyangensis</name>
    <dbReference type="NCBI Taxonomy" id="1096779"/>
    <lineage>
        <taxon>Bacteria</taxon>
        <taxon>Pseudomonadati</taxon>
        <taxon>Pseudomonadota</taxon>
        <taxon>Gammaproteobacteria</taxon>
        <taxon>Moraxellales</taxon>
        <taxon>Moraxellaceae</taxon>
        <taxon>Acinetobacter</taxon>
    </lineage>
</organism>
<evidence type="ECO:0000259" key="3">
    <source>
        <dbReference type="PROSITE" id="PS51746"/>
    </source>
</evidence>
<dbReference type="SMART" id="SM00331">
    <property type="entry name" value="PP2C_SIG"/>
    <property type="match status" value="1"/>
</dbReference>
<feature type="domain" description="Protein kinase" evidence="2">
    <location>
        <begin position="276"/>
        <end position="537"/>
    </location>
</feature>
<dbReference type="SUPFAM" id="SSF56112">
    <property type="entry name" value="Protein kinase-like (PK-like)"/>
    <property type="match status" value="1"/>
</dbReference>
<dbReference type="InterPro" id="IPR036457">
    <property type="entry name" value="PPM-type-like_dom_sf"/>
</dbReference>
<feature type="transmembrane region" description="Helical" evidence="1">
    <location>
        <begin position="558"/>
        <end position="579"/>
    </location>
</feature>
<dbReference type="Gene3D" id="3.30.200.20">
    <property type="entry name" value="Phosphorylase Kinase, domain 1"/>
    <property type="match status" value="1"/>
</dbReference>
<dbReference type="Gene3D" id="1.10.510.10">
    <property type="entry name" value="Transferase(Phosphotransferase) domain 1"/>
    <property type="match status" value="1"/>
</dbReference>
<dbReference type="PROSITE" id="PS50011">
    <property type="entry name" value="PROTEIN_KINASE_DOM"/>
    <property type="match status" value="1"/>
</dbReference>
<keyword evidence="1" id="KW-1133">Transmembrane helix</keyword>